<evidence type="ECO:0000256" key="7">
    <source>
        <dbReference type="ARBA" id="ARBA00023180"/>
    </source>
</evidence>
<evidence type="ECO:0000256" key="4">
    <source>
        <dbReference type="ARBA" id="ARBA00022859"/>
    </source>
</evidence>
<dbReference type="InterPro" id="IPR013783">
    <property type="entry name" value="Ig-like_fold"/>
</dbReference>
<dbReference type="InterPro" id="IPR036179">
    <property type="entry name" value="Ig-like_dom_sf"/>
</dbReference>
<feature type="domain" description="Ig-like" evidence="8">
    <location>
        <begin position="8"/>
        <end position="103"/>
    </location>
</feature>
<dbReference type="Ensembl" id="ENSNMLT00000036224.1">
    <property type="protein sequence ID" value="ENSNMLP00000032533.1"/>
    <property type="gene ID" value="ENSNMLG00000020317.1"/>
</dbReference>
<keyword evidence="2" id="KW-1003">Cell membrane</keyword>
<reference evidence="9" key="1">
    <citation type="submission" date="2025-08" db="UniProtKB">
        <authorList>
            <consortium name="Ensembl"/>
        </authorList>
    </citation>
    <scope>IDENTIFICATION</scope>
</reference>
<evidence type="ECO:0000256" key="1">
    <source>
        <dbReference type="ARBA" id="ARBA00004236"/>
    </source>
</evidence>
<dbReference type="PANTHER" id="PTHR19433">
    <property type="entry name" value="T-CELL RECEPTOR ALPHA CHAIN V REGION-RELATED"/>
    <property type="match status" value="1"/>
</dbReference>
<evidence type="ECO:0000256" key="5">
    <source>
        <dbReference type="ARBA" id="ARBA00023136"/>
    </source>
</evidence>
<keyword evidence="7" id="KW-0325">Glycoprotein</keyword>
<keyword evidence="10" id="KW-1185">Reference proteome</keyword>
<dbReference type="Gene3D" id="2.60.40.10">
    <property type="entry name" value="Immunoglobulins"/>
    <property type="match status" value="1"/>
</dbReference>
<sequence>GKSRTLLPLKLLIKTLGHERLAVHPGENVTLSCANISKDETQADWFRVENGTKANCISSKLGADPPSYCAGFKNGRFRMGSNKTNVFLKIDEVDFLDSGLYFCGFFIKSNITFTSRRLYFSSILSSGQYKLSPGNKTKPKNLYYNMFKYGTDSIYIYIFVIQFFFTNKQLILKLNHIPSPLLKKSLQKICHKINPYI</sequence>
<dbReference type="InterPro" id="IPR007110">
    <property type="entry name" value="Ig-like_dom"/>
</dbReference>
<evidence type="ECO:0000256" key="2">
    <source>
        <dbReference type="ARBA" id="ARBA00022475"/>
    </source>
</evidence>
<evidence type="ECO:0000256" key="3">
    <source>
        <dbReference type="ARBA" id="ARBA00022729"/>
    </source>
</evidence>
<dbReference type="InterPro" id="IPR052051">
    <property type="entry name" value="TCR_complex_component"/>
</dbReference>
<reference evidence="9" key="2">
    <citation type="submission" date="2025-09" db="UniProtKB">
        <authorList>
            <consortium name="Ensembl"/>
        </authorList>
    </citation>
    <scope>IDENTIFICATION</scope>
</reference>
<dbReference type="GO" id="GO:0005886">
    <property type="term" value="C:plasma membrane"/>
    <property type="evidence" value="ECO:0007669"/>
    <property type="project" value="UniProtKB-SubCell"/>
</dbReference>
<dbReference type="InterPro" id="IPR013106">
    <property type="entry name" value="Ig_V-set"/>
</dbReference>
<keyword evidence="5" id="KW-0472">Membrane</keyword>
<keyword evidence="6" id="KW-1015">Disulfide bond</keyword>
<evidence type="ECO:0000256" key="6">
    <source>
        <dbReference type="ARBA" id="ARBA00023157"/>
    </source>
</evidence>
<keyword evidence="4" id="KW-0391">Immunity</keyword>
<dbReference type="PROSITE" id="PS50835">
    <property type="entry name" value="IG_LIKE"/>
    <property type="match status" value="1"/>
</dbReference>
<keyword evidence="3" id="KW-0732">Signal</keyword>
<evidence type="ECO:0000259" key="8">
    <source>
        <dbReference type="PROSITE" id="PS50835"/>
    </source>
</evidence>
<dbReference type="SUPFAM" id="SSF48726">
    <property type="entry name" value="Immunoglobulin"/>
    <property type="match status" value="1"/>
</dbReference>
<evidence type="ECO:0000313" key="9">
    <source>
        <dbReference type="Ensembl" id="ENSNMLP00000032533.1"/>
    </source>
</evidence>
<dbReference type="SMART" id="SM00409">
    <property type="entry name" value="IG"/>
    <property type="match status" value="1"/>
</dbReference>
<comment type="subcellular location">
    <subcellularLocation>
        <location evidence="1">Cell membrane</location>
    </subcellularLocation>
</comment>
<organism evidence="9 10">
    <name type="scientific">Neogobius melanostomus</name>
    <name type="common">round goby</name>
    <dbReference type="NCBI Taxonomy" id="47308"/>
    <lineage>
        <taxon>Eukaryota</taxon>
        <taxon>Metazoa</taxon>
        <taxon>Chordata</taxon>
        <taxon>Craniata</taxon>
        <taxon>Vertebrata</taxon>
        <taxon>Euteleostomi</taxon>
        <taxon>Actinopterygii</taxon>
        <taxon>Neopterygii</taxon>
        <taxon>Teleostei</taxon>
        <taxon>Neoteleostei</taxon>
        <taxon>Acanthomorphata</taxon>
        <taxon>Gobiaria</taxon>
        <taxon>Gobiiformes</taxon>
        <taxon>Gobioidei</taxon>
        <taxon>Gobiidae</taxon>
        <taxon>Benthophilinae</taxon>
        <taxon>Neogobiini</taxon>
        <taxon>Neogobius</taxon>
    </lineage>
</organism>
<dbReference type="PANTHER" id="PTHR19433:SF111">
    <property type="entry name" value="T CELL RECEPTOR ALPHA VARIABLE 4"/>
    <property type="match status" value="1"/>
</dbReference>
<protein>
    <recommendedName>
        <fullName evidence="8">Ig-like domain-containing protein</fullName>
    </recommendedName>
</protein>
<dbReference type="Proteomes" id="UP000694523">
    <property type="component" value="Unplaced"/>
</dbReference>
<accession>A0A8C6UBX9</accession>
<dbReference type="Pfam" id="PF07686">
    <property type="entry name" value="V-set"/>
    <property type="match status" value="1"/>
</dbReference>
<proteinExistence type="predicted"/>
<evidence type="ECO:0000313" key="10">
    <source>
        <dbReference type="Proteomes" id="UP000694523"/>
    </source>
</evidence>
<name>A0A8C6UBX9_9GOBI</name>
<dbReference type="InterPro" id="IPR003599">
    <property type="entry name" value="Ig_sub"/>
</dbReference>
<dbReference type="AlphaFoldDB" id="A0A8C6UBX9"/>
<dbReference type="GO" id="GO:0009617">
    <property type="term" value="P:response to bacterium"/>
    <property type="evidence" value="ECO:0007669"/>
    <property type="project" value="TreeGrafter"/>
</dbReference>
<dbReference type="GO" id="GO:0002376">
    <property type="term" value="P:immune system process"/>
    <property type="evidence" value="ECO:0007669"/>
    <property type="project" value="UniProtKB-KW"/>
</dbReference>